<keyword evidence="1" id="KW-0328">Glycosyltransferase</keyword>
<evidence type="ECO:0000313" key="5">
    <source>
        <dbReference type="EMBL" id="QWC14630.1"/>
    </source>
</evidence>
<proteinExistence type="predicted"/>
<evidence type="ECO:0000259" key="4">
    <source>
        <dbReference type="Pfam" id="PF13439"/>
    </source>
</evidence>
<organism evidence="5 6">
    <name type="scientific">Cellulomonas dongxiuzhuiae</name>
    <dbReference type="NCBI Taxonomy" id="2819979"/>
    <lineage>
        <taxon>Bacteria</taxon>
        <taxon>Bacillati</taxon>
        <taxon>Actinomycetota</taxon>
        <taxon>Actinomycetes</taxon>
        <taxon>Micrococcales</taxon>
        <taxon>Cellulomonadaceae</taxon>
        <taxon>Cellulomonas</taxon>
    </lineage>
</organism>
<evidence type="ECO:0000259" key="3">
    <source>
        <dbReference type="Pfam" id="PF00534"/>
    </source>
</evidence>
<dbReference type="InterPro" id="IPR028098">
    <property type="entry name" value="Glyco_trans_4-like_N"/>
</dbReference>
<evidence type="ECO:0000256" key="2">
    <source>
        <dbReference type="ARBA" id="ARBA00022679"/>
    </source>
</evidence>
<dbReference type="InterPro" id="IPR023986">
    <property type="entry name" value="GlycosylTfrase_MSMEG0565"/>
</dbReference>
<keyword evidence="6" id="KW-1185">Reference proteome</keyword>
<name>A0ABX8GFK0_9CELL</name>
<accession>A0ABX8GFK0</accession>
<dbReference type="RefSeq" id="WP_208195134.1">
    <property type="nucleotide sequence ID" value="NZ_CP076023.1"/>
</dbReference>
<dbReference type="InterPro" id="IPR001296">
    <property type="entry name" value="Glyco_trans_1"/>
</dbReference>
<dbReference type="CDD" id="cd03801">
    <property type="entry name" value="GT4_PimA-like"/>
    <property type="match status" value="1"/>
</dbReference>
<reference evidence="5 6" key="1">
    <citation type="submission" date="2021-05" db="EMBL/GenBank/DDBJ databases">
        <title>Novel species in genus Cellulomonas.</title>
        <authorList>
            <person name="Zhang G."/>
        </authorList>
    </citation>
    <scope>NUCLEOTIDE SEQUENCE [LARGE SCALE GENOMIC DNA]</scope>
    <source>
        <strain evidence="6">zg-ZUI157</strain>
    </source>
</reference>
<dbReference type="SUPFAM" id="SSF53756">
    <property type="entry name" value="UDP-Glycosyltransferase/glycogen phosphorylase"/>
    <property type="match status" value="1"/>
</dbReference>
<feature type="domain" description="Glycosyl transferase family 1" evidence="3">
    <location>
        <begin position="196"/>
        <end position="317"/>
    </location>
</feature>
<protein>
    <submittedName>
        <fullName evidence="5">MSMEG_0565 family glycosyltransferase</fullName>
    </submittedName>
</protein>
<evidence type="ECO:0000313" key="6">
    <source>
        <dbReference type="Proteomes" id="UP000679335"/>
    </source>
</evidence>
<dbReference type="PANTHER" id="PTHR12526">
    <property type="entry name" value="GLYCOSYLTRANSFERASE"/>
    <property type="match status" value="1"/>
</dbReference>
<keyword evidence="2" id="KW-0808">Transferase</keyword>
<gene>
    <name evidence="5" type="ORF">KKR89_09545</name>
</gene>
<evidence type="ECO:0000256" key="1">
    <source>
        <dbReference type="ARBA" id="ARBA00022676"/>
    </source>
</evidence>
<dbReference type="Proteomes" id="UP000679335">
    <property type="component" value="Chromosome"/>
</dbReference>
<dbReference type="Gene3D" id="3.40.50.2000">
    <property type="entry name" value="Glycogen Phosphorylase B"/>
    <property type="match status" value="2"/>
</dbReference>
<dbReference type="NCBIfam" id="TIGR04047">
    <property type="entry name" value="MSMEG_0565_glyc"/>
    <property type="match status" value="1"/>
</dbReference>
<dbReference type="Pfam" id="PF00534">
    <property type="entry name" value="Glycos_transf_1"/>
    <property type="match status" value="1"/>
</dbReference>
<sequence>MRIAQITYSTRPRGGVVHTLALAEALTRRGHDVTVWTLGRGGDAAFFRPVDARVTVRVVPFAPRDDETVGARIVRSIRAMGAALARERGAGAAHVVHAQDCISANAAAAAGVDVVRTVHHLDEFTTPELVRCHDLAVTAPVARLCVSRAVAREVHDAYGLAPTVIPNGVDAARFAAAAGPTGAASRQAWQARLGAYVLALGGIEPRKGTLDLLEACAVLRRTHPSVRLVLGGGETLFDYRPYRARFEERAAELGVEPVVLGTLADDDVPPLVAAAAVLAMVSTKEGFGLAAMEGLAAGVPVVARDLPVTREVFGEHVAYGRDVPSIAAALSDALDGVRAAGADAGRALAARHSWDAAAAAHERFYRVVVAEGGDSGASVDLAGRQPAGRR</sequence>
<dbReference type="EMBL" id="CP076023">
    <property type="protein sequence ID" value="QWC14630.1"/>
    <property type="molecule type" value="Genomic_DNA"/>
</dbReference>
<feature type="domain" description="Glycosyltransferase subfamily 4-like N-terminal" evidence="4">
    <location>
        <begin position="13"/>
        <end position="173"/>
    </location>
</feature>
<dbReference type="PANTHER" id="PTHR12526:SF510">
    <property type="entry name" value="D-INOSITOL 3-PHOSPHATE GLYCOSYLTRANSFERASE"/>
    <property type="match status" value="1"/>
</dbReference>
<dbReference type="Pfam" id="PF13439">
    <property type="entry name" value="Glyco_transf_4"/>
    <property type="match status" value="1"/>
</dbReference>